<evidence type="ECO:0000256" key="8">
    <source>
        <dbReference type="ARBA" id="ARBA00023002"/>
    </source>
</evidence>
<comment type="similarity">
    <text evidence="4 10">In the N-terminal section; belongs to the cytidine and deoxycytidylate deaminase family.</text>
</comment>
<evidence type="ECO:0000256" key="5">
    <source>
        <dbReference type="ARBA" id="ARBA00007417"/>
    </source>
</evidence>
<evidence type="ECO:0000259" key="11">
    <source>
        <dbReference type="PROSITE" id="PS51747"/>
    </source>
</evidence>
<keyword evidence="8 10" id="KW-0560">Oxidoreductase</keyword>
<dbReference type="InterPro" id="IPR002125">
    <property type="entry name" value="CMP_dCMP_dom"/>
</dbReference>
<dbReference type="Gene3D" id="3.40.140.10">
    <property type="entry name" value="Cytidine Deaminase, domain 2"/>
    <property type="match status" value="1"/>
</dbReference>
<keyword evidence="10" id="KW-0479">Metal-binding</keyword>
<dbReference type="InterPro" id="IPR016193">
    <property type="entry name" value="Cytidine_deaminase-like"/>
</dbReference>
<evidence type="ECO:0000256" key="3">
    <source>
        <dbReference type="ARBA" id="ARBA00004910"/>
    </source>
</evidence>
<dbReference type="Pfam" id="PF01872">
    <property type="entry name" value="RibD_C"/>
    <property type="match status" value="1"/>
</dbReference>
<dbReference type="PROSITE" id="PS51747">
    <property type="entry name" value="CYT_DCMP_DEAMINASES_2"/>
    <property type="match status" value="1"/>
</dbReference>
<dbReference type="PANTHER" id="PTHR38011:SF7">
    <property type="entry name" value="2,5-DIAMINO-6-RIBOSYLAMINO-4(3H)-PYRIMIDINONE 5'-PHOSPHATE REDUCTASE"/>
    <property type="match status" value="1"/>
</dbReference>
<dbReference type="NCBIfam" id="TIGR00326">
    <property type="entry name" value="eubact_ribD"/>
    <property type="match status" value="1"/>
</dbReference>
<evidence type="ECO:0000256" key="4">
    <source>
        <dbReference type="ARBA" id="ARBA00005259"/>
    </source>
</evidence>
<comment type="catalytic activity">
    <reaction evidence="10">
        <text>5-amino-6-(5-phospho-D-ribitylamino)uracil + NADP(+) = 5-amino-6-(5-phospho-D-ribosylamino)uracil + NADPH + H(+)</text>
        <dbReference type="Rhea" id="RHEA:17845"/>
        <dbReference type="ChEBI" id="CHEBI:15378"/>
        <dbReference type="ChEBI" id="CHEBI:57783"/>
        <dbReference type="ChEBI" id="CHEBI:58349"/>
        <dbReference type="ChEBI" id="CHEBI:58421"/>
        <dbReference type="ChEBI" id="CHEBI:58453"/>
        <dbReference type="EC" id="1.1.1.193"/>
    </reaction>
</comment>
<dbReference type="InterPro" id="IPR004794">
    <property type="entry name" value="Eubact_RibD"/>
</dbReference>
<evidence type="ECO:0000256" key="6">
    <source>
        <dbReference type="ARBA" id="ARBA00022619"/>
    </source>
</evidence>
<accession>A0ABT3T9P1</accession>
<dbReference type="EC" id="3.5.4.26" evidence="10"/>
<dbReference type="RefSeq" id="WP_279250798.1">
    <property type="nucleotide sequence ID" value="NZ_SHNO01000002.1"/>
</dbReference>
<dbReference type="InterPro" id="IPR024072">
    <property type="entry name" value="DHFR-like_dom_sf"/>
</dbReference>
<dbReference type="PANTHER" id="PTHR38011">
    <property type="entry name" value="DIHYDROFOLATE REDUCTASE FAMILY PROTEIN (AFU_ORTHOLOGUE AFUA_8G06820)"/>
    <property type="match status" value="1"/>
</dbReference>
<dbReference type="GO" id="GO:0008703">
    <property type="term" value="F:5-amino-6-(5-phosphoribosylamino)uracil reductase activity"/>
    <property type="evidence" value="ECO:0007669"/>
    <property type="project" value="UniProtKB-EC"/>
</dbReference>
<dbReference type="CDD" id="cd01284">
    <property type="entry name" value="Riboflavin_deaminase-reductase"/>
    <property type="match status" value="1"/>
</dbReference>
<dbReference type="Gene3D" id="3.40.430.10">
    <property type="entry name" value="Dihydrofolate Reductase, subunit A"/>
    <property type="match status" value="1"/>
</dbReference>
<proteinExistence type="inferred from homology"/>
<dbReference type="Pfam" id="PF00383">
    <property type="entry name" value="dCMP_cyt_deam_1"/>
    <property type="match status" value="1"/>
</dbReference>
<organism evidence="12 13">
    <name type="scientific">Candidatus Marimicrobium litorale</name>
    <dbReference type="NCBI Taxonomy" id="2518991"/>
    <lineage>
        <taxon>Bacteria</taxon>
        <taxon>Pseudomonadati</taxon>
        <taxon>Pseudomonadota</taxon>
        <taxon>Gammaproteobacteria</taxon>
        <taxon>Cellvibrionales</taxon>
        <taxon>Halieaceae</taxon>
        <taxon>Marimicrobium</taxon>
    </lineage>
</organism>
<dbReference type="EMBL" id="SHNO01000002">
    <property type="protein sequence ID" value="MCX2979013.1"/>
    <property type="molecule type" value="Genomic_DNA"/>
</dbReference>
<protein>
    <recommendedName>
        <fullName evidence="10">Riboflavin biosynthesis protein RibD</fullName>
    </recommendedName>
    <domain>
        <recommendedName>
            <fullName evidence="10">Diaminohydroxyphosphoribosylaminopyrimidine deaminase</fullName>
            <shortName evidence="10">DRAP deaminase</shortName>
            <ecNumber evidence="10">3.5.4.26</ecNumber>
        </recommendedName>
        <alternativeName>
            <fullName evidence="10">Riboflavin-specific deaminase</fullName>
        </alternativeName>
    </domain>
    <domain>
        <recommendedName>
            <fullName evidence="10">5-amino-6-(5-phosphoribosylamino)uracil reductase</fullName>
            <ecNumber evidence="10">1.1.1.193</ecNumber>
        </recommendedName>
        <alternativeName>
            <fullName evidence="10">HTP reductase</fullName>
        </alternativeName>
    </domain>
</protein>
<comment type="caution">
    <text evidence="12">The sequence shown here is derived from an EMBL/GenBank/DDBJ whole genome shotgun (WGS) entry which is preliminary data.</text>
</comment>
<dbReference type="NCBIfam" id="TIGR00227">
    <property type="entry name" value="ribD_Cterm"/>
    <property type="match status" value="1"/>
</dbReference>
<evidence type="ECO:0000256" key="10">
    <source>
        <dbReference type="PIRNR" id="PIRNR006769"/>
    </source>
</evidence>
<evidence type="ECO:0000256" key="9">
    <source>
        <dbReference type="ARBA" id="ARBA00023268"/>
    </source>
</evidence>
<comment type="similarity">
    <text evidence="5 10">In the C-terminal section; belongs to the HTP reductase family.</text>
</comment>
<dbReference type="GO" id="GO:0008835">
    <property type="term" value="F:diaminohydroxyphosphoribosylaminopyrimidine deaminase activity"/>
    <property type="evidence" value="ECO:0007669"/>
    <property type="project" value="UniProtKB-EC"/>
</dbReference>
<keyword evidence="10" id="KW-0862">Zinc</keyword>
<dbReference type="InterPro" id="IPR050765">
    <property type="entry name" value="Riboflavin_Biosynth_HTPR"/>
</dbReference>
<gene>
    <name evidence="12" type="primary">ribD</name>
    <name evidence="12" type="ORF">EYC82_16840</name>
</gene>
<dbReference type="PIRSF" id="PIRSF006769">
    <property type="entry name" value="RibD"/>
    <property type="match status" value="1"/>
</dbReference>
<comment type="pathway">
    <text evidence="2 10">Cofactor biosynthesis; riboflavin biosynthesis; 5-amino-6-(D-ribitylamino)uracil from GTP: step 2/4.</text>
</comment>
<sequence>MNSLTDIPIMARALQLARRGRYSCMPNPHVGCVLVRDGEVIGEGYTRPAGGNHAEIEALQAAGNAQGATAYVTLEPCSHQGKTGPCADALVNAGVVRVVAAMTDPNPEVAGQGLSRLRAAGIAVECGVLENEARALNPGFIARMSRGRGRVRAKLAMSLDGRTAMASGESRWITSAAARQDVQRLRAGSCAVLTGSGTVLSDNCALTVRPAELALPPEEADLASLRQPLRVVLDSRLQTPSDARVLAGDGPTYLCHSAAVSASTALRATGASFLALPQGEGGLAFAPLFSFLAEQQCNEILVESGPRLAGALLQAGYLDELIVYMAPALLGSRARPLLQLPLDAMADKVPLTFVDVRTVGRDLRFTAIPGHPEPDGQAH</sequence>
<comment type="function">
    <text evidence="1 10">Converts 2,5-diamino-6-(ribosylamino)-4(3h)-pyrimidinone 5'-phosphate into 5-amino-6-(ribosylamino)-2,4(1h,3h)-pyrimidinedione 5'-phosphate.</text>
</comment>
<name>A0ABT3T9P1_9GAMM</name>
<keyword evidence="9" id="KW-0511">Multifunctional enzyme</keyword>
<reference evidence="12" key="1">
    <citation type="submission" date="2019-02" db="EMBL/GenBank/DDBJ databases">
        <authorList>
            <person name="Li S.-H."/>
        </authorList>
    </citation>
    <scope>NUCLEOTIDE SEQUENCE</scope>
    <source>
        <strain evidence="12">IMCC11814</strain>
    </source>
</reference>
<dbReference type="EC" id="1.1.1.193" evidence="10"/>
<dbReference type="SUPFAM" id="SSF53927">
    <property type="entry name" value="Cytidine deaminase-like"/>
    <property type="match status" value="1"/>
</dbReference>
<evidence type="ECO:0000256" key="1">
    <source>
        <dbReference type="ARBA" id="ARBA00002151"/>
    </source>
</evidence>
<comment type="pathway">
    <text evidence="3 10">Cofactor biosynthesis; riboflavin biosynthesis; 5-amino-6-(D-ribitylamino)uracil from GTP: step 3/4.</text>
</comment>
<dbReference type="SUPFAM" id="SSF53597">
    <property type="entry name" value="Dihydrofolate reductase-like"/>
    <property type="match status" value="1"/>
</dbReference>
<evidence type="ECO:0000256" key="7">
    <source>
        <dbReference type="ARBA" id="ARBA00022857"/>
    </source>
</evidence>
<dbReference type="Proteomes" id="UP001143304">
    <property type="component" value="Unassembled WGS sequence"/>
</dbReference>
<evidence type="ECO:0000313" key="12">
    <source>
        <dbReference type="EMBL" id="MCX2979013.1"/>
    </source>
</evidence>
<comment type="cofactor">
    <cofactor evidence="10">
        <name>Zn(2+)</name>
        <dbReference type="ChEBI" id="CHEBI:29105"/>
    </cofactor>
    <text evidence="10">Binds 1 zinc ion.</text>
</comment>
<dbReference type="InterPro" id="IPR002734">
    <property type="entry name" value="RibDG_C"/>
</dbReference>
<keyword evidence="13" id="KW-1185">Reference proteome</keyword>
<feature type="domain" description="CMP/dCMP-type deaminase" evidence="11">
    <location>
        <begin position="4"/>
        <end position="125"/>
    </location>
</feature>
<evidence type="ECO:0000256" key="2">
    <source>
        <dbReference type="ARBA" id="ARBA00004882"/>
    </source>
</evidence>
<keyword evidence="7 10" id="KW-0521">NADP</keyword>
<keyword evidence="6 10" id="KW-0686">Riboflavin biosynthesis</keyword>
<dbReference type="InterPro" id="IPR011549">
    <property type="entry name" value="RibD_C"/>
</dbReference>
<evidence type="ECO:0000313" key="13">
    <source>
        <dbReference type="Proteomes" id="UP001143304"/>
    </source>
</evidence>
<comment type="catalytic activity">
    <reaction evidence="10">
        <text>2,5-diamino-6-hydroxy-4-(5-phosphoribosylamino)-pyrimidine + H2O + H(+) = 5-amino-6-(5-phospho-D-ribosylamino)uracil + NH4(+)</text>
        <dbReference type="Rhea" id="RHEA:21868"/>
        <dbReference type="ChEBI" id="CHEBI:15377"/>
        <dbReference type="ChEBI" id="CHEBI:15378"/>
        <dbReference type="ChEBI" id="CHEBI:28938"/>
        <dbReference type="ChEBI" id="CHEBI:58453"/>
        <dbReference type="ChEBI" id="CHEBI:58614"/>
        <dbReference type="EC" id="3.5.4.26"/>
    </reaction>
</comment>
<keyword evidence="10 12" id="KW-0378">Hydrolase</keyword>